<evidence type="ECO:0000313" key="5">
    <source>
        <dbReference type="Proteomes" id="UP000008281"/>
    </source>
</evidence>
<protein>
    <submittedName>
        <fullName evidence="3">Uncharacterized protein</fullName>
    </submittedName>
</protein>
<dbReference type="STRING" id="31234.E3NLX9"/>
<keyword evidence="2" id="KW-0732">Signal</keyword>
<sequence length="151" mass="16964">MNYLSAFRLLVHFSLLLFLLISCKPKNQTRHVQKSKLHSKKSGIEKKPKEVVTPAIQSDPAGTPKPSNEDGQAPGNAAMKSNRNKNKEKTTRADPIQRDSNIQPPPSSATFQLCTTQEEEVQSKKKPVLKEEYFEDQNDDDTLVCVKSIEN</sequence>
<gene>
    <name evidence="3" type="ORF">CRE_14372</name>
    <name evidence="4" type="ORF">GCK72_016140</name>
</gene>
<keyword evidence="5" id="KW-1185">Reference proteome</keyword>
<dbReference type="HOGENOM" id="CLU_1733197_0_0_1"/>
<feature type="signal peptide" evidence="2">
    <location>
        <begin position="1"/>
        <end position="25"/>
    </location>
</feature>
<dbReference type="EMBL" id="DS268949">
    <property type="protein sequence ID" value="EFP06308.1"/>
    <property type="molecule type" value="Genomic_DNA"/>
</dbReference>
<organism evidence="5">
    <name type="scientific">Caenorhabditis remanei</name>
    <name type="common">Caenorhabditis vulgaris</name>
    <dbReference type="NCBI Taxonomy" id="31234"/>
    <lineage>
        <taxon>Eukaryota</taxon>
        <taxon>Metazoa</taxon>
        <taxon>Ecdysozoa</taxon>
        <taxon>Nematoda</taxon>
        <taxon>Chromadorea</taxon>
        <taxon>Rhabditida</taxon>
        <taxon>Rhabditina</taxon>
        <taxon>Rhabditomorpha</taxon>
        <taxon>Rhabditoidea</taxon>
        <taxon>Rhabditidae</taxon>
        <taxon>Peloderinae</taxon>
        <taxon>Caenorhabditis</taxon>
    </lineage>
</organism>
<dbReference type="Proteomes" id="UP000483820">
    <property type="component" value="Chromosome IV"/>
</dbReference>
<reference evidence="3" key="1">
    <citation type="submission" date="2007-07" db="EMBL/GenBank/DDBJ databases">
        <title>PCAP assembly of the Caenorhabditis remanei genome.</title>
        <authorList>
            <consortium name="The Caenorhabditis remanei Sequencing Consortium"/>
            <person name="Wilson R.K."/>
        </authorList>
    </citation>
    <scope>NUCLEOTIDE SEQUENCE [LARGE SCALE GENOMIC DNA]</scope>
    <source>
        <strain evidence="3">PB4641</strain>
    </source>
</reference>
<feature type="chain" id="PRO_5035105947" evidence="2">
    <location>
        <begin position="26"/>
        <end position="151"/>
    </location>
</feature>
<proteinExistence type="predicted"/>
<accession>E3NLX9</accession>
<dbReference type="CTD" id="9823432"/>
<dbReference type="RefSeq" id="XP_003090591.1">
    <property type="nucleotide sequence ID" value="XM_003090543.1"/>
</dbReference>
<dbReference type="Proteomes" id="UP000008281">
    <property type="component" value="Unassembled WGS sequence"/>
</dbReference>
<evidence type="ECO:0000313" key="4">
    <source>
        <dbReference type="EMBL" id="KAF1759673.1"/>
    </source>
</evidence>
<dbReference type="InParanoid" id="E3NLX9"/>
<feature type="compositionally biased region" description="Polar residues" evidence="1">
    <location>
        <begin position="98"/>
        <end position="110"/>
    </location>
</feature>
<evidence type="ECO:0000256" key="2">
    <source>
        <dbReference type="SAM" id="SignalP"/>
    </source>
</evidence>
<dbReference type="AlphaFoldDB" id="E3NLX9"/>
<reference evidence="4 6" key="2">
    <citation type="submission" date="2019-12" db="EMBL/GenBank/DDBJ databases">
        <title>Chromosome-level assembly of the Caenorhabditis remanei genome.</title>
        <authorList>
            <person name="Teterina A.A."/>
            <person name="Willis J.H."/>
            <person name="Phillips P.C."/>
        </authorList>
    </citation>
    <scope>NUCLEOTIDE SEQUENCE [LARGE SCALE GENOMIC DNA]</scope>
    <source>
        <strain evidence="4 6">PX506</strain>
        <tissue evidence="4">Whole organism</tissue>
    </source>
</reference>
<dbReference type="KEGG" id="crq:GCK72_016140"/>
<feature type="compositionally biased region" description="Basic residues" evidence="1">
    <location>
        <begin position="29"/>
        <end position="41"/>
    </location>
</feature>
<feature type="region of interest" description="Disordered" evidence="1">
    <location>
        <begin position="29"/>
        <end position="110"/>
    </location>
</feature>
<evidence type="ECO:0000256" key="1">
    <source>
        <dbReference type="SAM" id="MobiDB-lite"/>
    </source>
</evidence>
<dbReference type="EMBL" id="WUAV01000004">
    <property type="protein sequence ID" value="KAF1759673.1"/>
    <property type="molecule type" value="Genomic_DNA"/>
</dbReference>
<dbReference type="GeneID" id="9823432"/>
<feature type="compositionally biased region" description="Basic and acidic residues" evidence="1">
    <location>
        <begin position="85"/>
        <end position="97"/>
    </location>
</feature>
<evidence type="ECO:0000313" key="6">
    <source>
        <dbReference type="Proteomes" id="UP000483820"/>
    </source>
</evidence>
<evidence type="ECO:0000313" key="3">
    <source>
        <dbReference type="EMBL" id="EFP06308.1"/>
    </source>
</evidence>
<name>E3NLX9_CAERE</name>